<keyword evidence="3" id="KW-1185">Reference proteome</keyword>
<feature type="chain" id="PRO_5012350084" description="Secreted protein" evidence="1">
    <location>
        <begin position="19"/>
        <end position="115"/>
    </location>
</feature>
<name>A0A1Y2D1P3_9FUNG</name>
<comment type="caution">
    <text evidence="2">The sequence shown here is derived from an EMBL/GenBank/DDBJ whole genome shotgun (WGS) entry which is preliminary data.</text>
</comment>
<dbReference type="EMBL" id="MCGO01000003">
    <property type="protein sequence ID" value="ORY52505.1"/>
    <property type="molecule type" value="Genomic_DNA"/>
</dbReference>
<keyword evidence="1" id="KW-0732">Signal</keyword>
<dbReference type="AlphaFoldDB" id="A0A1Y2D1P3"/>
<sequence>MLRFPMLLAKLACRLCFALFTFSTPGIESCSSDASFNSTRAPFDSVKFRDRIFRAFLLGYEFLFGSLLVPSLRVEIAYLVEPADSSAPECLLLIAFDFRKLLTCAIVYTVSQGGA</sequence>
<evidence type="ECO:0008006" key="4">
    <source>
        <dbReference type="Google" id="ProtNLM"/>
    </source>
</evidence>
<protein>
    <recommendedName>
        <fullName evidence="4">Secreted protein</fullName>
    </recommendedName>
</protein>
<gene>
    <name evidence="2" type="ORF">BCR33DRAFT_319215</name>
</gene>
<proteinExistence type="predicted"/>
<reference evidence="2 3" key="1">
    <citation type="submission" date="2016-07" db="EMBL/GenBank/DDBJ databases">
        <title>Pervasive Adenine N6-methylation of Active Genes in Fungi.</title>
        <authorList>
            <consortium name="DOE Joint Genome Institute"/>
            <person name="Mondo S.J."/>
            <person name="Dannebaum R.O."/>
            <person name="Kuo R.C."/>
            <person name="Labutti K."/>
            <person name="Haridas S."/>
            <person name="Kuo A."/>
            <person name="Salamov A."/>
            <person name="Ahrendt S.R."/>
            <person name="Lipzen A."/>
            <person name="Sullivan W."/>
            <person name="Andreopoulos W.B."/>
            <person name="Clum A."/>
            <person name="Lindquist E."/>
            <person name="Daum C."/>
            <person name="Ramamoorthy G.K."/>
            <person name="Gryganskyi A."/>
            <person name="Culley D."/>
            <person name="Magnuson J.K."/>
            <person name="James T.Y."/>
            <person name="O'Malley M.A."/>
            <person name="Stajich J.E."/>
            <person name="Spatafora J.W."/>
            <person name="Visel A."/>
            <person name="Grigoriev I.V."/>
        </authorList>
    </citation>
    <scope>NUCLEOTIDE SEQUENCE [LARGE SCALE GENOMIC DNA]</scope>
    <source>
        <strain evidence="2 3">JEL800</strain>
    </source>
</reference>
<feature type="signal peptide" evidence="1">
    <location>
        <begin position="1"/>
        <end position="18"/>
    </location>
</feature>
<evidence type="ECO:0000256" key="1">
    <source>
        <dbReference type="SAM" id="SignalP"/>
    </source>
</evidence>
<dbReference type="Proteomes" id="UP000193642">
    <property type="component" value="Unassembled WGS sequence"/>
</dbReference>
<organism evidence="2 3">
    <name type="scientific">Rhizoclosmatium globosum</name>
    <dbReference type="NCBI Taxonomy" id="329046"/>
    <lineage>
        <taxon>Eukaryota</taxon>
        <taxon>Fungi</taxon>
        <taxon>Fungi incertae sedis</taxon>
        <taxon>Chytridiomycota</taxon>
        <taxon>Chytridiomycota incertae sedis</taxon>
        <taxon>Chytridiomycetes</taxon>
        <taxon>Chytridiales</taxon>
        <taxon>Chytriomycetaceae</taxon>
        <taxon>Rhizoclosmatium</taxon>
    </lineage>
</organism>
<evidence type="ECO:0000313" key="2">
    <source>
        <dbReference type="EMBL" id="ORY52505.1"/>
    </source>
</evidence>
<evidence type="ECO:0000313" key="3">
    <source>
        <dbReference type="Proteomes" id="UP000193642"/>
    </source>
</evidence>
<accession>A0A1Y2D1P3</accession>